<name>A0A4Q7V3W7_PSEST</name>
<organism evidence="1 2">
    <name type="scientific">Pseudonocardia sediminis</name>
    <dbReference type="NCBI Taxonomy" id="1397368"/>
    <lineage>
        <taxon>Bacteria</taxon>
        <taxon>Bacillati</taxon>
        <taxon>Actinomycetota</taxon>
        <taxon>Actinomycetes</taxon>
        <taxon>Pseudonocardiales</taxon>
        <taxon>Pseudonocardiaceae</taxon>
        <taxon>Pseudonocardia</taxon>
    </lineage>
</organism>
<evidence type="ECO:0000313" key="2">
    <source>
        <dbReference type="Proteomes" id="UP000291591"/>
    </source>
</evidence>
<gene>
    <name evidence="1" type="ORF">EV383_4324</name>
</gene>
<comment type="caution">
    <text evidence="1">The sequence shown here is derived from an EMBL/GenBank/DDBJ whole genome shotgun (WGS) entry which is preliminary data.</text>
</comment>
<dbReference type="Proteomes" id="UP000291591">
    <property type="component" value="Unassembled WGS sequence"/>
</dbReference>
<reference evidence="1 2" key="1">
    <citation type="submission" date="2019-02" db="EMBL/GenBank/DDBJ databases">
        <title>Sequencing the genomes of 1000 actinobacteria strains.</title>
        <authorList>
            <person name="Klenk H.-P."/>
        </authorList>
    </citation>
    <scope>NUCLEOTIDE SEQUENCE [LARGE SCALE GENOMIC DNA]</scope>
    <source>
        <strain evidence="1 2">DSM 45779</strain>
    </source>
</reference>
<dbReference type="EMBL" id="SHKL01000001">
    <property type="protein sequence ID" value="RZT87403.1"/>
    <property type="molecule type" value="Genomic_DNA"/>
</dbReference>
<sequence>MSRASSSEWDQLSEENRETLARCMHLSELLGNSIVAKDYKPALPLTAAMKFTPRGSRLANQIKGDGVDLREAQLAVFIEVALGDILLVDVEAIDLVPIHDAVSSEIKRTKIRHPWIYGRSLYDAVADSGLNEDPFPTPDETENLLKDAPHGVFQHGPYVTGPLGLLESTAWRYIPARTAAPALHCEEPDCHSVHSVHLSSFRTGVAKAQDAIRDRNEKTRRSGNRLVEAVDRVEVRKQAPYRWNNMDTVPFFLADCFSLEERRMLLVRLLDETSNRMRSACVTAVPDDEVRSAKEWVENRSEAEIMQLTLLASDEELHTALNQLVWSSDIEIPDGETRAAMIMAHGTGPFRMRVEASNLGVRFHPPAVFLQLRLRDLIGGVFPPENDEHDARLSWLLRGHDGETGRERLTSALASESPVRIVEKLLISDERAYRASLEHLGLPSGRFDEKSDEFLAKLIAWHVGFSIDEQSIELTSARSMLHELRTLVQALPIDGLDRHQMNDVRGVAGKLFPAVEAALKRVVRFVAWTALRDHYALGRTLEFTDSAAEAFFDDWIQPYSSNLEKSRTSEMALADLVSCFGILSKHLRDLMRRGVEFERSSSDMPRAVRDWGSPFSFPFRHTLPFLDFDSASQLNITDALTKVASGFHTEKVLNVRNALLHDSEAFPGNEEIQKALNEIDARLGVLAASGLYPAIFRFVNSDVDDVGRERTKLRSPDGVEISLQRPSQLDLSLFPTRSGDQIMVRSARLRDAPEPMRFAHVHDSAFQGRWANFPRRPKRRLSFNSEMSR</sequence>
<protein>
    <submittedName>
        <fullName evidence="1">Uncharacterized protein</fullName>
    </submittedName>
</protein>
<proteinExistence type="predicted"/>
<dbReference type="AlphaFoldDB" id="A0A4Q7V3W7"/>
<evidence type="ECO:0000313" key="1">
    <source>
        <dbReference type="EMBL" id="RZT87403.1"/>
    </source>
</evidence>
<accession>A0A4Q7V3W7</accession>
<keyword evidence="2" id="KW-1185">Reference proteome</keyword>